<accession>A0A1Y5PWB3</accession>
<keyword evidence="2" id="KW-0479">Metal-binding</keyword>
<feature type="domain" description="Mandelate racemase/muconate lactonizing enzyme C-terminal" evidence="4">
    <location>
        <begin position="145"/>
        <end position="240"/>
    </location>
</feature>
<dbReference type="PANTHER" id="PTHR13794:SF58">
    <property type="entry name" value="MITOCHONDRIAL ENOLASE SUPERFAMILY MEMBER 1"/>
    <property type="match status" value="1"/>
</dbReference>
<dbReference type="GO" id="GO:0016052">
    <property type="term" value="P:carbohydrate catabolic process"/>
    <property type="evidence" value="ECO:0007669"/>
    <property type="project" value="TreeGrafter"/>
</dbReference>
<dbReference type="InterPro" id="IPR013342">
    <property type="entry name" value="Mandelate_racemase_C"/>
</dbReference>
<dbReference type="InterPro" id="IPR029065">
    <property type="entry name" value="Enolase_C-like"/>
</dbReference>
<organism evidence="5">
    <name type="scientific">uncultured Sphingopyxis sp</name>
    <dbReference type="NCBI Taxonomy" id="310581"/>
    <lineage>
        <taxon>Bacteria</taxon>
        <taxon>Pseudomonadati</taxon>
        <taxon>Pseudomonadota</taxon>
        <taxon>Alphaproteobacteria</taxon>
        <taxon>Sphingomonadales</taxon>
        <taxon>Sphingomonadaceae</taxon>
        <taxon>Sphingopyxis</taxon>
        <taxon>environmental samples</taxon>
    </lineage>
</organism>
<dbReference type="Pfam" id="PF13378">
    <property type="entry name" value="MR_MLE_C"/>
    <property type="match status" value="1"/>
</dbReference>
<dbReference type="InterPro" id="IPR029017">
    <property type="entry name" value="Enolase-like_N"/>
</dbReference>
<dbReference type="GO" id="GO:0016836">
    <property type="term" value="F:hydro-lyase activity"/>
    <property type="evidence" value="ECO:0007669"/>
    <property type="project" value="TreeGrafter"/>
</dbReference>
<dbReference type="EMBL" id="LT598653">
    <property type="protein sequence ID" value="SBV31797.1"/>
    <property type="molecule type" value="Genomic_DNA"/>
</dbReference>
<evidence type="ECO:0000256" key="2">
    <source>
        <dbReference type="ARBA" id="ARBA00022723"/>
    </source>
</evidence>
<dbReference type="Pfam" id="PF02746">
    <property type="entry name" value="MR_MLE_N"/>
    <property type="match status" value="1"/>
</dbReference>
<name>A0A1Y5PWB3_9SPHN</name>
<dbReference type="AlphaFoldDB" id="A0A1Y5PWB3"/>
<dbReference type="Gene3D" id="3.20.20.120">
    <property type="entry name" value="Enolase-like C-terminal domain"/>
    <property type="match status" value="1"/>
</dbReference>
<dbReference type="GO" id="GO:0000287">
    <property type="term" value="F:magnesium ion binding"/>
    <property type="evidence" value="ECO:0007669"/>
    <property type="project" value="TreeGrafter"/>
</dbReference>
<dbReference type="InterPro" id="IPR046945">
    <property type="entry name" value="RHMD-like"/>
</dbReference>
<protein>
    <submittedName>
        <fullName evidence="5">Putative Mandelate racemase/muconate lactonizing protein</fullName>
    </submittedName>
</protein>
<dbReference type="SUPFAM" id="SSF51604">
    <property type="entry name" value="Enolase C-terminal domain-like"/>
    <property type="match status" value="1"/>
</dbReference>
<evidence type="ECO:0000259" key="4">
    <source>
        <dbReference type="SMART" id="SM00922"/>
    </source>
</evidence>
<proteinExistence type="predicted"/>
<dbReference type="SMART" id="SM00922">
    <property type="entry name" value="MR_MLE"/>
    <property type="match status" value="1"/>
</dbReference>
<evidence type="ECO:0000256" key="3">
    <source>
        <dbReference type="ARBA" id="ARBA00022842"/>
    </source>
</evidence>
<sequence>MTSAHVTGAQAGCVYLDLGGARGGSGITGVEVILARVETNDGLEAWGFSYVLRGHRGASLAAARDAVAVLVGKPVPHPEAAWRRAVAGFNRTGGGPNLVGLAAIDVALWDLWGKVHGRSIAALLGGGEVDRPVYASSGFSPGQDPEEAAELAKAAIAAGYCGVKPRLAGRSADLLLLQRVRAAIGPDALLLGDANEKLDLPQAMALARDAVRSGLDYLEEPLSASDLDGLRRLARALTLAIAGGEHFQDDLLLLPVLKERLLSLFQPDLAMMGGLTPCLRAARAAELFGVKVSPHFLPGLFVQLASACPALTMLEEFPLIEPLFDGWPEVRGGRMRATARPGHGLHPTGHAIEEFRRSG</sequence>
<keyword evidence="3" id="KW-0460">Magnesium</keyword>
<dbReference type="KEGG" id="sphu:SPPYR_0677"/>
<dbReference type="InterPro" id="IPR036849">
    <property type="entry name" value="Enolase-like_C_sf"/>
</dbReference>
<reference evidence="5" key="1">
    <citation type="submission" date="2016-03" db="EMBL/GenBank/DDBJ databases">
        <authorList>
            <person name="Ploux O."/>
        </authorList>
    </citation>
    <scope>NUCLEOTIDE SEQUENCE</scope>
    <source>
        <strain evidence="5">UC10</strain>
    </source>
</reference>
<dbReference type="CDD" id="cd03316">
    <property type="entry name" value="MR_like"/>
    <property type="match status" value="1"/>
</dbReference>
<dbReference type="RefSeq" id="WP_295323698.1">
    <property type="nucleotide sequence ID" value="NZ_LT598653.1"/>
</dbReference>
<dbReference type="PANTHER" id="PTHR13794">
    <property type="entry name" value="ENOLASE SUPERFAMILY, MANDELATE RACEMASE"/>
    <property type="match status" value="1"/>
</dbReference>
<dbReference type="Gene3D" id="3.30.390.10">
    <property type="entry name" value="Enolase-like, N-terminal domain"/>
    <property type="match status" value="1"/>
</dbReference>
<comment type="cofactor">
    <cofactor evidence="1">
        <name>Mg(2+)</name>
        <dbReference type="ChEBI" id="CHEBI:18420"/>
    </cofactor>
</comment>
<dbReference type="InterPro" id="IPR013341">
    <property type="entry name" value="Mandelate_racemase_N_dom"/>
</dbReference>
<dbReference type="SUPFAM" id="SSF54826">
    <property type="entry name" value="Enolase N-terminal domain-like"/>
    <property type="match status" value="1"/>
</dbReference>
<evidence type="ECO:0000313" key="5">
    <source>
        <dbReference type="EMBL" id="SBV31797.1"/>
    </source>
</evidence>
<evidence type="ECO:0000256" key="1">
    <source>
        <dbReference type="ARBA" id="ARBA00001946"/>
    </source>
</evidence>
<gene>
    <name evidence="5" type="ORF">SPPYR_0677</name>
</gene>